<gene>
    <name evidence="1" type="ORF">GCM10010873_26780</name>
</gene>
<reference evidence="1 2" key="1">
    <citation type="journal article" date="2014" name="Int. J. Syst. Evol. Microbiol.">
        <title>Complete genome sequence of Corynebacterium casei LMG S-19264T (=DSM 44701T), isolated from a smear-ripened cheese.</title>
        <authorList>
            <consortium name="US DOE Joint Genome Institute (JGI-PGF)"/>
            <person name="Walter F."/>
            <person name="Albersmeier A."/>
            <person name="Kalinowski J."/>
            <person name="Ruckert C."/>
        </authorList>
    </citation>
    <scope>NUCLEOTIDE SEQUENCE [LARGE SCALE GENOMIC DNA]</scope>
    <source>
        <strain evidence="1 2">NBRC 111766</strain>
    </source>
</reference>
<dbReference type="RefSeq" id="WP_284325879.1">
    <property type="nucleotide sequence ID" value="NZ_BSPP01000010.1"/>
</dbReference>
<accession>A0AA37TU80</accession>
<comment type="caution">
    <text evidence="1">The sequence shown here is derived from an EMBL/GenBank/DDBJ whole genome shotgun (WGS) entry which is preliminary data.</text>
</comment>
<dbReference type="AlphaFoldDB" id="A0AA37TU80"/>
<keyword evidence="2" id="KW-1185">Reference proteome</keyword>
<name>A0AA37TU80_9RHOB</name>
<protein>
    <submittedName>
        <fullName evidence="1">Uncharacterized protein</fullName>
    </submittedName>
</protein>
<proteinExistence type="predicted"/>
<sequence>MTDQSYAAQVAADVAARYGMPVAQDAVQIIPRGMSSVAHPVWDGSQLVYREESRDSWRKQRAASKRNYITSPKVVERRLQVARLHAEGLHDAAIAEALEVESSIIHQDRTALKLIANPCLLHAISNEQRNSRMRALIAQGYGADGVAAEMGLSIGQVRLIARTELQMPFGHARKVKPAPKAAVPRKAVARAVLPVIKPPRVRKVKVETIRAPSAAKLRLAALQAMIDGLGRDLTRADLDAYSLRIGRTITQLRRDIEVLGLAWPRPPNWKQMAGVRLSPVARLAVRDKRRADIAAMDLTQVTVAQLVQRFEVSKETISRDLFVLGRCTMIPARGLHGVIKDAFDTHRAAIAKLHAEGADRAEIGRATGLHRNAVSRHLKALGLDLPRGYVNPWAGRDLPGTTDRVKDMMAQIAALRTAGKTYAEIMAATGLRKASVSRYLMQLGLTGQGSAQPAQVAA</sequence>
<dbReference type="EMBL" id="BSPP01000010">
    <property type="protein sequence ID" value="GLS87704.1"/>
    <property type="molecule type" value="Genomic_DNA"/>
</dbReference>
<organism evidence="1 2">
    <name type="scientific">Cypionkella aquatica</name>
    <dbReference type="NCBI Taxonomy" id="1756042"/>
    <lineage>
        <taxon>Bacteria</taxon>
        <taxon>Pseudomonadati</taxon>
        <taxon>Pseudomonadota</taxon>
        <taxon>Alphaproteobacteria</taxon>
        <taxon>Rhodobacterales</taxon>
        <taxon>Paracoccaceae</taxon>
        <taxon>Cypionkella</taxon>
    </lineage>
</organism>
<evidence type="ECO:0000313" key="2">
    <source>
        <dbReference type="Proteomes" id="UP001157355"/>
    </source>
</evidence>
<evidence type="ECO:0000313" key="1">
    <source>
        <dbReference type="EMBL" id="GLS87704.1"/>
    </source>
</evidence>
<dbReference type="Proteomes" id="UP001157355">
    <property type="component" value="Unassembled WGS sequence"/>
</dbReference>